<organism evidence="2">
    <name type="scientific">Dissoconium aciculare CBS 342.82</name>
    <dbReference type="NCBI Taxonomy" id="1314786"/>
    <lineage>
        <taxon>Eukaryota</taxon>
        <taxon>Fungi</taxon>
        <taxon>Dikarya</taxon>
        <taxon>Ascomycota</taxon>
        <taxon>Pezizomycotina</taxon>
        <taxon>Dothideomycetes</taxon>
        <taxon>Dothideomycetidae</taxon>
        <taxon>Mycosphaerellales</taxon>
        <taxon>Dissoconiaceae</taxon>
        <taxon>Dissoconium</taxon>
    </lineage>
</organism>
<reference evidence="2" key="1">
    <citation type="submission" date="2020-01" db="EMBL/GenBank/DDBJ databases">
        <authorList>
            <consortium name="DOE Joint Genome Institute"/>
            <person name="Haridas S."/>
            <person name="Albert R."/>
            <person name="Binder M."/>
            <person name="Bloem J."/>
            <person name="Labutti K."/>
            <person name="Salamov A."/>
            <person name="Andreopoulos B."/>
            <person name="Baker S.E."/>
            <person name="Barry K."/>
            <person name="Bills G."/>
            <person name="Bluhm B.H."/>
            <person name="Cannon C."/>
            <person name="Castanera R."/>
            <person name="Culley D.E."/>
            <person name="Daum C."/>
            <person name="Ezra D."/>
            <person name="Gonzalez J.B."/>
            <person name="Henrissat B."/>
            <person name="Kuo A."/>
            <person name="Liang C."/>
            <person name="Lipzen A."/>
            <person name="Lutzoni F."/>
            <person name="Magnuson J."/>
            <person name="Mondo S."/>
            <person name="Nolan M."/>
            <person name="Ohm R."/>
            <person name="Pangilinan J."/>
            <person name="Park H.-J."/>
            <person name="Ramirez L."/>
            <person name="Alfaro M."/>
            <person name="Sun H."/>
            <person name="Tritt A."/>
            <person name="Yoshinaga Y."/>
            <person name="Zwiers L.-H."/>
            <person name="Turgeon B.G."/>
            <person name="Goodwin S.B."/>
            <person name="Spatafora J.W."/>
            <person name="Crous P.W."/>
            <person name="Grigoriev I.V."/>
        </authorList>
    </citation>
    <scope>NUCLEOTIDE SEQUENCE</scope>
    <source>
        <strain evidence="2">CBS 342.82</strain>
    </source>
</reference>
<dbReference type="Proteomes" id="UP000504637">
    <property type="component" value="Unplaced"/>
</dbReference>
<evidence type="ECO:0000313" key="1">
    <source>
        <dbReference type="Proteomes" id="UP000504637"/>
    </source>
</evidence>
<reference evidence="2" key="2">
    <citation type="submission" date="2020-04" db="EMBL/GenBank/DDBJ databases">
        <authorList>
            <consortium name="NCBI Genome Project"/>
        </authorList>
    </citation>
    <scope>NUCLEOTIDE SEQUENCE</scope>
    <source>
        <strain evidence="2">CBS 342.82</strain>
    </source>
</reference>
<dbReference type="RefSeq" id="XP_033457190.1">
    <property type="nucleotide sequence ID" value="XM_033608655.1"/>
</dbReference>
<keyword evidence="1" id="KW-1185">Reference proteome</keyword>
<protein>
    <submittedName>
        <fullName evidence="2">Uncharacterized protein</fullName>
    </submittedName>
</protein>
<reference evidence="2" key="3">
    <citation type="submission" date="2025-08" db="UniProtKB">
        <authorList>
            <consortium name="RefSeq"/>
        </authorList>
    </citation>
    <scope>IDENTIFICATION</scope>
    <source>
        <strain evidence="2">CBS 342.82</strain>
    </source>
</reference>
<accession>A0A6J3LXZ0</accession>
<dbReference type="AlphaFoldDB" id="A0A6J3LXZ0"/>
<name>A0A6J3LXZ0_9PEZI</name>
<sequence length="183" mass="20784">MQVVPPLLQWIDRGLNSGHYHYILLVFLVTYGTRYREDHIYYHDCVRLQVRLWPTAKDFQQIAACLRLSGVRASCWLSLASPFRTAASSAGPAQPQSSLTFGPAYLALALQECSYPYPVVQKSRRRVTGSHSRIQILCQPAFDMPPSHFHRSRLLSSSGPLFSSTTAGRRRWMWILHGCGQYA</sequence>
<dbReference type="GeneID" id="54366455"/>
<proteinExistence type="predicted"/>
<evidence type="ECO:0000313" key="2">
    <source>
        <dbReference type="RefSeq" id="XP_033457190.1"/>
    </source>
</evidence>
<gene>
    <name evidence="2" type="ORF">K489DRAFT_47969</name>
</gene>